<dbReference type="Pfam" id="PF04932">
    <property type="entry name" value="Wzy_C"/>
    <property type="match status" value="1"/>
</dbReference>
<reference evidence="7 8" key="1">
    <citation type="submission" date="2019-01" db="EMBL/GenBank/DDBJ databases">
        <title>Lacibacter sp. strain TTM-7.</title>
        <authorList>
            <person name="Chen W.-M."/>
        </authorList>
    </citation>
    <scope>NUCLEOTIDE SEQUENCE [LARGE SCALE GENOMIC DNA]</scope>
    <source>
        <strain evidence="7 8">TTM-7</strain>
    </source>
</reference>
<feature type="transmembrane region" description="Helical" evidence="5">
    <location>
        <begin position="95"/>
        <end position="116"/>
    </location>
</feature>
<comment type="subcellular location">
    <subcellularLocation>
        <location evidence="1">Membrane</location>
        <topology evidence="1">Multi-pass membrane protein</topology>
    </subcellularLocation>
</comment>
<name>A0A4Q1CI22_9BACT</name>
<dbReference type="EMBL" id="SDHW01000003">
    <property type="protein sequence ID" value="RXK60013.1"/>
    <property type="molecule type" value="Genomic_DNA"/>
</dbReference>
<evidence type="ECO:0000313" key="8">
    <source>
        <dbReference type="Proteomes" id="UP000290204"/>
    </source>
</evidence>
<dbReference type="InterPro" id="IPR051533">
    <property type="entry name" value="WaaL-like"/>
</dbReference>
<feature type="transmembrane region" description="Helical" evidence="5">
    <location>
        <begin position="168"/>
        <end position="187"/>
    </location>
</feature>
<keyword evidence="8" id="KW-1185">Reference proteome</keyword>
<feature type="transmembrane region" description="Helical" evidence="5">
    <location>
        <begin position="123"/>
        <end position="148"/>
    </location>
</feature>
<evidence type="ECO:0000259" key="6">
    <source>
        <dbReference type="Pfam" id="PF04932"/>
    </source>
</evidence>
<dbReference type="Proteomes" id="UP000290204">
    <property type="component" value="Unassembled WGS sequence"/>
</dbReference>
<feature type="transmembrane region" description="Helical" evidence="5">
    <location>
        <begin position="70"/>
        <end position="89"/>
    </location>
</feature>
<keyword evidence="4 5" id="KW-0472">Membrane</keyword>
<evidence type="ECO:0000313" key="7">
    <source>
        <dbReference type="EMBL" id="RXK60013.1"/>
    </source>
</evidence>
<feature type="transmembrane region" description="Helical" evidence="5">
    <location>
        <begin position="357"/>
        <end position="382"/>
    </location>
</feature>
<dbReference type="PANTHER" id="PTHR37422:SF13">
    <property type="entry name" value="LIPOPOLYSACCHARIDE BIOSYNTHESIS PROTEIN PA4999-RELATED"/>
    <property type="match status" value="1"/>
</dbReference>
<evidence type="ECO:0000256" key="3">
    <source>
        <dbReference type="ARBA" id="ARBA00022989"/>
    </source>
</evidence>
<organism evidence="7 8">
    <name type="scientific">Lacibacter luteus</name>
    <dbReference type="NCBI Taxonomy" id="2508719"/>
    <lineage>
        <taxon>Bacteria</taxon>
        <taxon>Pseudomonadati</taxon>
        <taxon>Bacteroidota</taxon>
        <taxon>Chitinophagia</taxon>
        <taxon>Chitinophagales</taxon>
        <taxon>Chitinophagaceae</taxon>
        <taxon>Lacibacter</taxon>
    </lineage>
</organism>
<evidence type="ECO:0000256" key="5">
    <source>
        <dbReference type="SAM" id="Phobius"/>
    </source>
</evidence>
<dbReference type="AlphaFoldDB" id="A0A4Q1CI22"/>
<sequence>MKTLLLLDAEGQQLKWQEKVFYWLVVVFFISLFVPRAPVASNIILGAFVTLSFVYNSIREKFQLLKQRPFIFLIIAYYLLHVISITWSIDKQEATTQLAIRLPLLILPLAIGTVFIKQALADRVLLAIGLITTGVAVISLGLSFSQYIKTGNSGFMYNDSLTVHFRQQSIYVAMLLNLSIAGIVYLLQRKGVAQTLQGLLYLSLVILFVYHFLLASRSAMLLLYGSLLIFAFYHVIKKRKYLEGATLVLGLVIGAFMLFKFFPKTVQRFKELAYTNFNFESKAAESHYDMQLDSAQWNGANTRLALWQCGWELAKNNMFKGVGIGDRVAEMNKVYGKKNFTMAIQTKKNVHNSYLDALLTFGTGGAILFLFAFALLPLFYAVRSGNGYYFFVVTVFIVSMLFEVYIGRSFGCMLVGFFYPFIAATKKN</sequence>
<dbReference type="RefSeq" id="WP_129131387.1">
    <property type="nucleotide sequence ID" value="NZ_SDHW01000003.1"/>
</dbReference>
<evidence type="ECO:0000256" key="1">
    <source>
        <dbReference type="ARBA" id="ARBA00004141"/>
    </source>
</evidence>
<feature type="transmembrane region" description="Helical" evidence="5">
    <location>
        <begin position="199"/>
        <end position="232"/>
    </location>
</feature>
<dbReference type="InterPro" id="IPR007016">
    <property type="entry name" value="O-antigen_ligase-rel_domated"/>
</dbReference>
<dbReference type="PANTHER" id="PTHR37422">
    <property type="entry name" value="TEICHURONIC ACID BIOSYNTHESIS PROTEIN TUAE"/>
    <property type="match status" value="1"/>
</dbReference>
<keyword evidence="2 5" id="KW-0812">Transmembrane</keyword>
<evidence type="ECO:0000256" key="4">
    <source>
        <dbReference type="ARBA" id="ARBA00023136"/>
    </source>
</evidence>
<dbReference type="OrthoDB" id="1631746at2"/>
<keyword evidence="3 5" id="KW-1133">Transmembrane helix</keyword>
<protein>
    <recommendedName>
        <fullName evidence="6">O-antigen ligase-related domain-containing protein</fullName>
    </recommendedName>
</protein>
<evidence type="ECO:0000256" key="2">
    <source>
        <dbReference type="ARBA" id="ARBA00022692"/>
    </source>
</evidence>
<feature type="transmembrane region" description="Helical" evidence="5">
    <location>
        <begin position="20"/>
        <end position="37"/>
    </location>
</feature>
<feature type="transmembrane region" description="Helical" evidence="5">
    <location>
        <begin position="388"/>
        <end position="406"/>
    </location>
</feature>
<accession>A0A4Q1CI22</accession>
<gene>
    <name evidence="7" type="ORF">ESA94_13275</name>
</gene>
<dbReference type="GO" id="GO:0016020">
    <property type="term" value="C:membrane"/>
    <property type="evidence" value="ECO:0007669"/>
    <property type="project" value="UniProtKB-SubCell"/>
</dbReference>
<feature type="domain" description="O-antigen ligase-related" evidence="6">
    <location>
        <begin position="203"/>
        <end position="370"/>
    </location>
</feature>
<comment type="caution">
    <text evidence="7">The sequence shown here is derived from an EMBL/GenBank/DDBJ whole genome shotgun (WGS) entry which is preliminary data.</text>
</comment>
<feature type="transmembrane region" description="Helical" evidence="5">
    <location>
        <begin position="43"/>
        <end position="58"/>
    </location>
</feature>
<feature type="transmembrane region" description="Helical" evidence="5">
    <location>
        <begin position="244"/>
        <end position="262"/>
    </location>
</feature>
<proteinExistence type="predicted"/>